<comment type="caution">
    <text evidence="1">The sequence shown here is derived from an EMBL/GenBank/DDBJ whole genome shotgun (WGS) entry which is preliminary data.</text>
</comment>
<evidence type="ECO:0000313" key="2">
    <source>
        <dbReference type="Proteomes" id="UP000790709"/>
    </source>
</evidence>
<proteinExistence type="predicted"/>
<gene>
    <name evidence="1" type="ORF">BV22DRAFT_1017761</name>
</gene>
<name>A0ACB8B9S7_9AGAM</name>
<evidence type="ECO:0000313" key="1">
    <source>
        <dbReference type="EMBL" id="KAH7922197.1"/>
    </source>
</evidence>
<accession>A0ACB8B9S7</accession>
<dbReference type="EMBL" id="MU266494">
    <property type="protein sequence ID" value="KAH7922197.1"/>
    <property type="molecule type" value="Genomic_DNA"/>
</dbReference>
<dbReference type="Proteomes" id="UP000790709">
    <property type="component" value="Unassembled WGS sequence"/>
</dbReference>
<reference evidence="1" key="1">
    <citation type="journal article" date="2021" name="New Phytol.">
        <title>Evolutionary innovations through gain and loss of genes in the ectomycorrhizal Boletales.</title>
        <authorList>
            <person name="Wu G."/>
            <person name="Miyauchi S."/>
            <person name="Morin E."/>
            <person name="Kuo A."/>
            <person name="Drula E."/>
            <person name="Varga T."/>
            <person name="Kohler A."/>
            <person name="Feng B."/>
            <person name="Cao Y."/>
            <person name="Lipzen A."/>
            <person name="Daum C."/>
            <person name="Hundley H."/>
            <person name="Pangilinan J."/>
            <person name="Johnson J."/>
            <person name="Barry K."/>
            <person name="LaButti K."/>
            <person name="Ng V."/>
            <person name="Ahrendt S."/>
            <person name="Min B."/>
            <person name="Choi I.G."/>
            <person name="Park H."/>
            <person name="Plett J.M."/>
            <person name="Magnuson J."/>
            <person name="Spatafora J.W."/>
            <person name="Nagy L.G."/>
            <person name="Henrissat B."/>
            <person name="Grigoriev I.V."/>
            <person name="Yang Z.L."/>
            <person name="Xu J."/>
            <person name="Martin F.M."/>
        </authorList>
    </citation>
    <scope>NUCLEOTIDE SEQUENCE</scope>
    <source>
        <strain evidence="1">KUC20120723A-06</strain>
    </source>
</reference>
<protein>
    <submittedName>
        <fullName evidence="1">Kinase-like protein</fullName>
    </submittedName>
</protein>
<sequence>MIAHNTLQVQHGWVLDHDEGDVLRRACQRLERRACKAYDQLPSVLRISDIALLSNEPAGIGGFSDIFRASNNGQLVALKRIRISSEETDQRELRRIFRHEALVWKNLAHKYVLPFLGITNDVFKPHWCMVLPWMERGNINSVLDQGGHRHIHVRRFLYEVAQGLAYIHLRGIVHGDLRGANILVDDNWHPQLADFGLASFADPLTSRTSTGRGSPRWMAPELQNPDAFRLRFHRTRATDIYAFGCTCLELYTRKIPFHDVRSNIAVTLKIINGERPPRPSSGLVAKLSDDMWTLIEACWHQSHQERPSADEVVKLMTRNRRSKLQHGPRQH</sequence>
<keyword evidence="2" id="KW-1185">Reference proteome</keyword>
<organism evidence="1 2">
    <name type="scientific">Leucogyrophana mollusca</name>
    <dbReference type="NCBI Taxonomy" id="85980"/>
    <lineage>
        <taxon>Eukaryota</taxon>
        <taxon>Fungi</taxon>
        <taxon>Dikarya</taxon>
        <taxon>Basidiomycota</taxon>
        <taxon>Agaricomycotina</taxon>
        <taxon>Agaricomycetes</taxon>
        <taxon>Agaricomycetidae</taxon>
        <taxon>Boletales</taxon>
        <taxon>Boletales incertae sedis</taxon>
        <taxon>Leucogyrophana</taxon>
    </lineage>
</organism>